<proteinExistence type="predicted"/>
<dbReference type="AlphaFoldDB" id="A0A533Q764"/>
<accession>A0A533Q764</accession>
<dbReference type="Proteomes" id="UP000319783">
    <property type="component" value="Unassembled WGS sequence"/>
</dbReference>
<dbReference type="EMBL" id="SULG01000099">
    <property type="protein sequence ID" value="TLD40463.1"/>
    <property type="molecule type" value="Genomic_DNA"/>
</dbReference>
<name>A0A533Q764_9BACT</name>
<comment type="caution">
    <text evidence="1">The sequence shown here is derived from an EMBL/GenBank/DDBJ whole genome shotgun (WGS) entry which is preliminary data.</text>
</comment>
<evidence type="ECO:0000313" key="1">
    <source>
        <dbReference type="EMBL" id="TLD40463.1"/>
    </source>
</evidence>
<sequence>MERIKDTEGPGNLWRRILCTLTWGEGFSLANKPRYPTPLP</sequence>
<gene>
    <name evidence="1" type="ORF">JETT_3275</name>
</gene>
<organism evidence="1 2">
    <name type="scientific">Candidatus Jettenia ecosi</name>
    <dbReference type="NCBI Taxonomy" id="2494326"/>
    <lineage>
        <taxon>Bacteria</taxon>
        <taxon>Pseudomonadati</taxon>
        <taxon>Planctomycetota</taxon>
        <taxon>Candidatus Brocadiia</taxon>
        <taxon>Candidatus Brocadiales</taxon>
        <taxon>Candidatus Brocadiaceae</taxon>
        <taxon>Candidatus Jettenia</taxon>
    </lineage>
</organism>
<reference evidence="1 2" key="1">
    <citation type="submission" date="2019-04" db="EMBL/GenBank/DDBJ databases">
        <title>Genome of a novel bacterium Candidatus Jettenia ecosi reconstructed from metagenome of an anammox bioreactor.</title>
        <authorList>
            <person name="Mardanov A.V."/>
            <person name="Beletsky A.V."/>
            <person name="Ravin N.V."/>
            <person name="Botchkova E.A."/>
            <person name="Litti Y.V."/>
            <person name="Nozhevnikova A.N."/>
        </authorList>
    </citation>
    <scope>NUCLEOTIDE SEQUENCE [LARGE SCALE GENOMIC DNA]</scope>
    <source>
        <strain evidence="1">J2</strain>
    </source>
</reference>
<evidence type="ECO:0000313" key="2">
    <source>
        <dbReference type="Proteomes" id="UP000319783"/>
    </source>
</evidence>
<protein>
    <submittedName>
        <fullName evidence="1">Uncharacterized protein</fullName>
    </submittedName>
</protein>